<protein>
    <submittedName>
        <fullName evidence="5">Spermidine/putrescine ABC transporter ATP-binding protein</fullName>
    </submittedName>
</protein>
<evidence type="ECO:0000313" key="6">
    <source>
        <dbReference type="Proteomes" id="UP000262195"/>
    </source>
</evidence>
<gene>
    <name evidence="5" type="ORF">DIW15_04320</name>
</gene>
<dbReference type="GO" id="GO:0005524">
    <property type="term" value="F:ATP binding"/>
    <property type="evidence" value="ECO:0007669"/>
    <property type="project" value="UniProtKB-KW"/>
</dbReference>
<dbReference type="Pfam" id="PF00005">
    <property type="entry name" value="ABC_tran"/>
    <property type="match status" value="1"/>
</dbReference>
<accession>A0A3D4S5K6</accession>
<dbReference type="EMBL" id="DQHO01000027">
    <property type="protein sequence ID" value="HCS93916.1"/>
    <property type="molecule type" value="Genomic_DNA"/>
</dbReference>
<dbReference type="InterPro" id="IPR027417">
    <property type="entry name" value="P-loop_NTPase"/>
</dbReference>
<comment type="caution">
    <text evidence="5">The sequence shown here is derived from an EMBL/GenBank/DDBJ whole genome shotgun (WGS) entry which is preliminary data.</text>
</comment>
<dbReference type="RefSeq" id="WP_026501543.1">
    <property type="nucleotide sequence ID" value="NZ_JBQEAI010000027.1"/>
</dbReference>
<evidence type="ECO:0000256" key="2">
    <source>
        <dbReference type="ARBA" id="ARBA00022741"/>
    </source>
</evidence>
<dbReference type="PANTHER" id="PTHR42781">
    <property type="entry name" value="SPERMIDINE/PUTRESCINE IMPORT ATP-BINDING PROTEIN POTA"/>
    <property type="match status" value="1"/>
</dbReference>
<dbReference type="Proteomes" id="UP000262195">
    <property type="component" value="Unassembled WGS sequence"/>
</dbReference>
<dbReference type="PANTHER" id="PTHR42781:SF4">
    <property type="entry name" value="SPERMIDINE_PUTRESCINE IMPORT ATP-BINDING PROTEIN POTA"/>
    <property type="match status" value="1"/>
</dbReference>
<reference evidence="5 6" key="1">
    <citation type="journal article" date="2018" name="Nat. Biotechnol.">
        <title>A standardized bacterial taxonomy based on genome phylogeny substantially revises the tree of life.</title>
        <authorList>
            <person name="Parks D.H."/>
            <person name="Chuvochina M."/>
            <person name="Waite D.W."/>
            <person name="Rinke C."/>
            <person name="Skarshewski A."/>
            <person name="Chaumeil P.A."/>
            <person name="Hugenholtz P."/>
        </authorList>
    </citation>
    <scope>NUCLEOTIDE SEQUENCE [LARGE SCALE GENOMIC DNA]</scope>
    <source>
        <strain evidence="5">UBA11306</strain>
    </source>
</reference>
<dbReference type="InterPro" id="IPR050093">
    <property type="entry name" value="ABC_SmlMolc_Importer"/>
</dbReference>
<evidence type="ECO:0000256" key="3">
    <source>
        <dbReference type="ARBA" id="ARBA00022840"/>
    </source>
</evidence>
<sequence length="218" mass="24280">MSTIIELDGLSYKASDKVILSDIDLNVSKGDFLSITGPSGSGKSTLLKIVASLLSKSSGSFYFEGKAIEEIDPVTYRKAVSYCFQSPVLFGETVSDNLSFPFKIRNVDFDKDRAEKMLASVGLEPIYLDKKITELSGGEKQRVALIRNIIFTPKVLLLDEVTSALDEENRKIIWKWLHSIYDAGDLTILMVSHNQEEAQLAPHSIEIKNGKITERRGF</sequence>
<dbReference type="InterPro" id="IPR003593">
    <property type="entry name" value="AAA+_ATPase"/>
</dbReference>
<evidence type="ECO:0000259" key="4">
    <source>
        <dbReference type="PROSITE" id="PS50893"/>
    </source>
</evidence>
<dbReference type="SUPFAM" id="SSF52540">
    <property type="entry name" value="P-loop containing nucleoside triphosphate hydrolases"/>
    <property type="match status" value="1"/>
</dbReference>
<evidence type="ECO:0000313" key="5">
    <source>
        <dbReference type="EMBL" id="HCS93916.1"/>
    </source>
</evidence>
<dbReference type="STRING" id="1121105.GCA_000421665_00407"/>
<dbReference type="Gene3D" id="3.40.50.300">
    <property type="entry name" value="P-loop containing nucleotide triphosphate hydrolases"/>
    <property type="match status" value="1"/>
</dbReference>
<keyword evidence="1" id="KW-0813">Transport</keyword>
<keyword evidence="2" id="KW-0547">Nucleotide-binding</keyword>
<dbReference type="PROSITE" id="PS00211">
    <property type="entry name" value="ABC_TRANSPORTER_1"/>
    <property type="match status" value="1"/>
</dbReference>
<dbReference type="AlphaFoldDB" id="A0A3D4S5K6"/>
<dbReference type="InterPro" id="IPR017871">
    <property type="entry name" value="ABC_transporter-like_CS"/>
</dbReference>
<dbReference type="InterPro" id="IPR003439">
    <property type="entry name" value="ABC_transporter-like_ATP-bd"/>
</dbReference>
<dbReference type="GO" id="GO:0016887">
    <property type="term" value="F:ATP hydrolysis activity"/>
    <property type="evidence" value="ECO:0007669"/>
    <property type="project" value="InterPro"/>
</dbReference>
<feature type="domain" description="ABC transporter" evidence="4">
    <location>
        <begin position="5"/>
        <end position="218"/>
    </location>
</feature>
<keyword evidence="3 5" id="KW-0067">ATP-binding</keyword>
<dbReference type="PROSITE" id="PS50893">
    <property type="entry name" value="ABC_TRANSPORTER_2"/>
    <property type="match status" value="1"/>
</dbReference>
<name>A0A3D4S5K6_9ENTE</name>
<dbReference type="SMART" id="SM00382">
    <property type="entry name" value="AAA"/>
    <property type="match status" value="1"/>
</dbReference>
<proteinExistence type="predicted"/>
<evidence type="ECO:0000256" key="1">
    <source>
        <dbReference type="ARBA" id="ARBA00022448"/>
    </source>
</evidence>
<organism evidence="5 6">
    <name type="scientific">Bavariicoccus seileri</name>
    <dbReference type="NCBI Taxonomy" id="549685"/>
    <lineage>
        <taxon>Bacteria</taxon>
        <taxon>Bacillati</taxon>
        <taxon>Bacillota</taxon>
        <taxon>Bacilli</taxon>
        <taxon>Lactobacillales</taxon>
        <taxon>Enterococcaceae</taxon>
        <taxon>Bavariicoccus</taxon>
    </lineage>
</organism>